<sequence length="117" mass="13549">MIFGMYYNMPLIPGCQGSGLFHAFAQHLKHRLKIKDSFQGSKIRVTLISRSTQYRRILNEDELISSLKTFPDLVVRKVNFNRQMAFMQQLEISYNTDILIGIHGAGLTHMLFMPEWG</sequence>
<evidence type="ECO:0000259" key="11">
    <source>
        <dbReference type="Pfam" id="PF04577"/>
    </source>
</evidence>
<evidence type="ECO:0000256" key="5">
    <source>
        <dbReference type="ARBA" id="ARBA00022824"/>
    </source>
</evidence>
<dbReference type="PANTHER" id="PTHR20961">
    <property type="entry name" value="GLYCOSYLTRANSFERASE"/>
    <property type="match status" value="1"/>
</dbReference>
<reference evidence="12 13" key="1">
    <citation type="submission" date="2013-11" db="EMBL/GenBank/DDBJ databases">
        <title>Genome sequencing of Stegodyphus mimosarum.</title>
        <authorList>
            <person name="Bechsgaard J."/>
        </authorList>
    </citation>
    <scope>NUCLEOTIDE SEQUENCE [LARGE SCALE GENOMIC DNA]</scope>
</reference>
<keyword evidence="3 12" id="KW-0808">Transferase</keyword>
<feature type="domain" description="Glycosyltransferase 61 catalytic" evidence="11">
    <location>
        <begin position="18"/>
        <end position="115"/>
    </location>
</feature>
<dbReference type="GO" id="GO:0097363">
    <property type="term" value="F:protein O-acetylglucosaminyltransferase activity"/>
    <property type="evidence" value="ECO:0007669"/>
    <property type="project" value="UniProtKB-EC"/>
</dbReference>
<dbReference type="AlphaFoldDB" id="A0A087TIE9"/>
<keyword evidence="5" id="KW-0256">Endoplasmic reticulum</keyword>
<gene>
    <name evidence="12" type="ORF">X975_17929</name>
</gene>
<keyword evidence="4" id="KW-0732">Signal</keyword>
<accession>A0A087TIE9</accession>
<name>A0A087TIE9_STEMI</name>
<protein>
    <recommendedName>
        <fullName evidence="7">EGF domain-specific O-linked N-acetylglucosamine transferase</fullName>
        <ecNumber evidence="1">2.4.1.255</ecNumber>
    </recommendedName>
    <alternativeName>
        <fullName evidence="8">Extracellular O-linked N-acetylglucosamine transferase</fullName>
    </alternativeName>
</protein>
<evidence type="ECO:0000256" key="4">
    <source>
        <dbReference type="ARBA" id="ARBA00022729"/>
    </source>
</evidence>
<feature type="non-terminal residue" evidence="12">
    <location>
        <position position="117"/>
    </location>
</feature>
<evidence type="ECO:0000256" key="8">
    <source>
        <dbReference type="ARBA" id="ARBA00042574"/>
    </source>
</evidence>
<organism evidence="12 13">
    <name type="scientific">Stegodyphus mimosarum</name>
    <name type="common">African social velvet spider</name>
    <dbReference type="NCBI Taxonomy" id="407821"/>
    <lineage>
        <taxon>Eukaryota</taxon>
        <taxon>Metazoa</taxon>
        <taxon>Ecdysozoa</taxon>
        <taxon>Arthropoda</taxon>
        <taxon>Chelicerata</taxon>
        <taxon>Arachnida</taxon>
        <taxon>Araneae</taxon>
        <taxon>Araneomorphae</taxon>
        <taxon>Entelegynae</taxon>
        <taxon>Eresoidea</taxon>
        <taxon>Eresidae</taxon>
        <taxon>Stegodyphus</taxon>
    </lineage>
</organism>
<evidence type="ECO:0000256" key="10">
    <source>
        <dbReference type="ARBA" id="ARBA00049432"/>
    </source>
</evidence>
<keyword evidence="13" id="KW-1185">Reference proteome</keyword>
<evidence type="ECO:0000256" key="2">
    <source>
        <dbReference type="ARBA" id="ARBA00022676"/>
    </source>
</evidence>
<dbReference type="Proteomes" id="UP000054359">
    <property type="component" value="Unassembled WGS sequence"/>
</dbReference>
<dbReference type="OrthoDB" id="529273at2759"/>
<dbReference type="GO" id="GO:0005788">
    <property type="term" value="C:endoplasmic reticulum lumen"/>
    <property type="evidence" value="ECO:0007669"/>
    <property type="project" value="TreeGrafter"/>
</dbReference>
<evidence type="ECO:0000256" key="3">
    <source>
        <dbReference type="ARBA" id="ARBA00022679"/>
    </source>
</evidence>
<evidence type="ECO:0000256" key="9">
    <source>
        <dbReference type="ARBA" id="ARBA00048317"/>
    </source>
</evidence>
<dbReference type="EMBL" id="KK115352">
    <property type="protein sequence ID" value="KFM64888.1"/>
    <property type="molecule type" value="Genomic_DNA"/>
</dbReference>
<comment type="catalytic activity">
    <reaction evidence="9">
        <text>L-seryl-[protein] + UDP-N-acetyl-alpha-D-glucosamine = 3-O-(N-acetyl-beta-D-glucosaminyl)-L-seryl-[protein] + UDP + H(+)</text>
        <dbReference type="Rhea" id="RHEA:48904"/>
        <dbReference type="Rhea" id="RHEA-COMP:9863"/>
        <dbReference type="Rhea" id="RHEA-COMP:12251"/>
        <dbReference type="ChEBI" id="CHEBI:15378"/>
        <dbReference type="ChEBI" id="CHEBI:29999"/>
        <dbReference type="ChEBI" id="CHEBI:57705"/>
        <dbReference type="ChEBI" id="CHEBI:58223"/>
        <dbReference type="ChEBI" id="CHEBI:90838"/>
        <dbReference type="EC" id="2.4.1.255"/>
    </reaction>
</comment>
<comment type="catalytic activity">
    <reaction evidence="10">
        <text>L-threonyl-[protein] + UDP-N-acetyl-alpha-D-glucosamine = 3-O-(N-acetyl-beta-D-glucosaminyl)-L-threonyl-[protein] + UDP + H(+)</text>
        <dbReference type="Rhea" id="RHEA:48908"/>
        <dbReference type="Rhea" id="RHEA-COMP:11060"/>
        <dbReference type="Rhea" id="RHEA-COMP:12252"/>
        <dbReference type="ChEBI" id="CHEBI:15378"/>
        <dbReference type="ChEBI" id="CHEBI:30013"/>
        <dbReference type="ChEBI" id="CHEBI:57705"/>
        <dbReference type="ChEBI" id="CHEBI:58223"/>
        <dbReference type="ChEBI" id="CHEBI:90840"/>
        <dbReference type="EC" id="2.4.1.255"/>
    </reaction>
</comment>
<keyword evidence="2" id="KW-0328">Glycosyltransferase</keyword>
<dbReference type="OMA" id="CKESGMF"/>
<evidence type="ECO:0000256" key="7">
    <source>
        <dbReference type="ARBA" id="ARBA00040944"/>
    </source>
</evidence>
<evidence type="ECO:0000256" key="1">
    <source>
        <dbReference type="ARBA" id="ARBA00011970"/>
    </source>
</evidence>
<dbReference type="PANTHER" id="PTHR20961:SF148">
    <property type="entry name" value="EGF DOMAIN-SPECIFIC O-LINKED N-ACETYLGLUCOSAMINE TRANSFERASE"/>
    <property type="match status" value="1"/>
</dbReference>
<evidence type="ECO:0000256" key="6">
    <source>
        <dbReference type="ARBA" id="ARBA00023180"/>
    </source>
</evidence>
<dbReference type="Pfam" id="PF04577">
    <property type="entry name" value="Glyco_transf_61"/>
    <property type="match status" value="1"/>
</dbReference>
<evidence type="ECO:0000313" key="13">
    <source>
        <dbReference type="Proteomes" id="UP000054359"/>
    </source>
</evidence>
<keyword evidence="6" id="KW-0325">Glycoprotein</keyword>
<dbReference type="EC" id="2.4.1.255" evidence="1"/>
<evidence type="ECO:0000313" key="12">
    <source>
        <dbReference type="EMBL" id="KFM64888.1"/>
    </source>
</evidence>
<dbReference type="InterPro" id="IPR049625">
    <property type="entry name" value="Glyco_transf_61_cat"/>
</dbReference>
<dbReference type="STRING" id="407821.A0A087TIE9"/>
<proteinExistence type="predicted"/>
<dbReference type="InterPro" id="IPR007657">
    <property type="entry name" value="Glycosyltransferase_61"/>
</dbReference>